<dbReference type="InterPro" id="IPR032466">
    <property type="entry name" value="Metal_Hydrolase"/>
</dbReference>
<dbReference type="GO" id="GO:0008296">
    <property type="term" value="F:3'-5'-DNA exonuclease activity"/>
    <property type="evidence" value="ECO:0007669"/>
    <property type="project" value="TreeGrafter"/>
</dbReference>
<dbReference type="InterPro" id="IPR001130">
    <property type="entry name" value="TatD-like"/>
</dbReference>
<gene>
    <name evidence="6" type="ORF">VCUG_01356</name>
</gene>
<name>L2GUW0_VAVCU</name>
<comment type="similarity">
    <text evidence="1">Belongs to the metallo-dependent hydrolases superfamily. TatD-type hydrolase family.</text>
</comment>
<evidence type="ECO:0000256" key="3">
    <source>
        <dbReference type="ARBA" id="ARBA00022723"/>
    </source>
</evidence>
<accession>L2GUW0</accession>
<dbReference type="PANTHER" id="PTHR10060:SF15">
    <property type="entry name" value="DEOXYRIBONUCLEASE TATDN1"/>
    <property type="match status" value="1"/>
</dbReference>
<dbReference type="OMA" id="YGGSQKH"/>
<dbReference type="FunCoup" id="L2GUW0">
    <property type="interactions" value="78"/>
</dbReference>
<dbReference type="STRING" id="948595.L2GUW0"/>
<dbReference type="Gene3D" id="3.20.20.140">
    <property type="entry name" value="Metal-dependent hydrolases"/>
    <property type="match status" value="1"/>
</dbReference>
<sequence>MLIDIAFNITHYKENEYDSIIQHCMHNNTMPIFVGTNVDTSRECLRLAKKYHTMCYSGIHPTESGRYGDVSELIIDDSSILALGECGLDYDRLMYASKHEQQAVFRKMLAATHTNYFFHSRNAHNDFLEIVKERKSAINGVVHSFTGTKDEIVQLLDHNLYIGINGCSLKTKTDIFDVLPLNRLLLETDAPFCCVRKSYYYWNEKVPKVKKYRAGDVKIIYELVSDIYGIGCDEMERIVEDNFVRVYGDRARKGMQEWSAYMKHTSNGHGDEL</sequence>
<evidence type="ECO:0000256" key="1">
    <source>
        <dbReference type="ARBA" id="ARBA00009275"/>
    </source>
</evidence>
<dbReference type="OrthoDB" id="6079689at2759"/>
<dbReference type="Proteomes" id="UP000011081">
    <property type="component" value="Unassembled WGS sequence"/>
</dbReference>
<evidence type="ECO:0000313" key="6">
    <source>
        <dbReference type="EMBL" id="ELA47167.1"/>
    </source>
</evidence>
<proteinExistence type="inferred from homology"/>
<feature type="binding site" evidence="5">
    <location>
        <position position="189"/>
    </location>
    <ligand>
        <name>a divalent metal cation</name>
        <dbReference type="ChEBI" id="CHEBI:60240"/>
        <label>1</label>
    </ligand>
</feature>
<evidence type="ECO:0000256" key="2">
    <source>
        <dbReference type="ARBA" id="ARBA00022722"/>
    </source>
</evidence>
<dbReference type="HOGENOM" id="CLU_031506_1_1_1"/>
<dbReference type="GeneID" id="19879235"/>
<dbReference type="CDD" id="cd01310">
    <property type="entry name" value="TatD_DNAse"/>
    <property type="match status" value="1"/>
</dbReference>
<dbReference type="GO" id="GO:0005829">
    <property type="term" value="C:cytosol"/>
    <property type="evidence" value="ECO:0007669"/>
    <property type="project" value="TreeGrafter"/>
</dbReference>
<keyword evidence="3 5" id="KW-0479">Metal-binding</keyword>
<dbReference type="GO" id="GO:0046872">
    <property type="term" value="F:metal ion binding"/>
    <property type="evidence" value="ECO:0007669"/>
    <property type="project" value="UniProtKB-KW"/>
</dbReference>
<feature type="binding site" evidence="5">
    <location>
        <position position="143"/>
    </location>
    <ligand>
        <name>a divalent metal cation</name>
        <dbReference type="ChEBI" id="CHEBI:60240"/>
        <label>2</label>
    </ligand>
</feature>
<feature type="binding site" evidence="5">
    <location>
        <position position="119"/>
    </location>
    <ligand>
        <name>a divalent metal cation</name>
        <dbReference type="ChEBI" id="CHEBI:60240"/>
        <label>2</label>
    </ligand>
</feature>
<keyword evidence="2" id="KW-0540">Nuclease</keyword>
<dbReference type="AlphaFoldDB" id="L2GUW0"/>
<keyword evidence="4 6" id="KW-0378">Hydrolase</keyword>
<feature type="binding site" evidence="5">
    <location>
        <position position="85"/>
    </location>
    <ligand>
        <name>a divalent metal cation</name>
        <dbReference type="ChEBI" id="CHEBI:60240"/>
        <label>1</label>
    </ligand>
</feature>
<dbReference type="InterPro" id="IPR050891">
    <property type="entry name" value="TatD-type_Hydrolase"/>
</dbReference>
<evidence type="ECO:0000256" key="4">
    <source>
        <dbReference type="ARBA" id="ARBA00022801"/>
    </source>
</evidence>
<evidence type="ECO:0000256" key="5">
    <source>
        <dbReference type="PIRSR" id="PIRSR005902-1"/>
    </source>
</evidence>
<dbReference type="RefSeq" id="XP_008074374.1">
    <property type="nucleotide sequence ID" value="XM_008076183.1"/>
</dbReference>
<dbReference type="EMBL" id="GL877423">
    <property type="protein sequence ID" value="ELA47167.1"/>
    <property type="molecule type" value="Genomic_DNA"/>
</dbReference>
<protein>
    <submittedName>
        <fullName evidence="6">TatD family hydrolase</fullName>
    </submittedName>
</protein>
<dbReference type="VEuPathDB" id="MicrosporidiaDB:VCUG_01356"/>
<dbReference type="Pfam" id="PF01026">
    <property type="entry name" value="TatD_DNase"/>
    <property type="match status" value="1"/>
</dbReference>
<dbReference type="InParanoid" id="L2GUW0"/>
<dbReference type="SUPFAM" id="SSF51556">
    <property type="entry name" value="Metallo-dependent hydrolases"/>
    <property type="match status" value="1"/>
</dbReference>
<reference evidence="7" key="1">
    <citation type="submission" date="2011-03" db="EMBL/GenBank/DDBJ databases">
        <title>The genome sequence of Vavraia culicis strain floridensis.</title>
        <authorList>
            <consortium name="The Broad Institute Genome Sequencing Platform"/>
            <person name="Cuomo C."/>
            <person name="Becnel J."/>
            <person name="Sanscrainte N."/>
            <person name="Young S.K."/>
            <person name="Zeng Q."/>
            <person name="Gargeya S."/>
            <person name="Fitzgerald M."/>
            <person name="Haas B."/>
            <person name="Abouelleil A."/>
            <person name="Alvarado L."/>
            <person name="Arachchi H.M."/>
            <person name="Berlin A."/>
            <person name="Chapman S.B."/>
            <person name="Gearin G."/>
            <person name="Goldberg J."/>
            <person name="Griggs A."/>
            <person name="Gujja S."/>
            <person name="Hansen M."/>
            <person name="Heiman D."/>
            <person name="Howarth C."/>
            <person name="Larimer J."/>
            <person name="Lui A."/>
            <person name="MacDonald P.J.P."/>
            <person name="McCowen C."/>
            <person name="Montmayeur A."/>
            <person name="Murphy C."/>
            <person name="Neiman D."/>
            <person name="Pearson M."/>
            <person name="Priest M."/>
            <person name="Roberts A."/>
            <person name="Saif S."/>
            <person name="Shea T."/>
            <person name="Sisk P."/>
            <person name="Stolte C."/>
            <person name="Sykes S."/>
            <person name="Wortman J."/>
            <person name="Nusbaum C."/>
            <person name="Birren B."/>
        </authorList>
    </citation>
    <scope>NUCLEOTIDE SEQUENCE [LARGE SCALE GENOMIC DNA]</scope>
    <source>
        <strain evidence="7">floridensis</strain>
    </source>
</reference>
<evidence type="ECO:0000313" key="7">
    <source>
        <dbReference type="Proteomes" id="UP000011081"/>
    </source>
</evidence>
<organism evidence="6 7">
    <name type="scientific">Vavraia culicis (isolate floridensis)</name>
    <name type="common">Microsporidian parasite</name>
    <dbReference type="NCBI Taxonomy" id="948595"/>
    <lineage>
        <taxon>Eukaryota</taxon>
        <taxon>Fungi</taxon>
        <taxon>Fungi incertae sedis</taxon>
        <taxon>Microsporidia</taxon>
        <taxon>Pleistophoridae</taxon>
        <taxon>Vavraia</taxon>
    </lineage>
</organism>
<dbReference type="PIRSF" id="PIRSF005902">
    <property type="entry name" value="DNase_TatD"/>
    <property type="match status" value="1"/>
</dbReference>
<dbReference type="PANTHER" id="PTHR10060">
    <property type="entry name" value="TATD FAMILY DEOXYRIBONUCLEASE"/>
    <property type="match status" value="1"/>
</dbReference>
<keyword evidence="7" id="KW-1185">Reference proteome</keyword>